<dbReference type="RefSeq" id="XP_033535695.1">
    <property type="nucleotide sequence ID" value="XM_033675100.1"/>
</dbReference>
<organism evidence="1">
    <name type="scientific">Eremomyces bilateralis CBS 781.70</name>
    <dbReference type="NCBI Taxonomy" id="1392243"/>
    <lineage>
        <taxon>Eukaryota</taxon>
        <taxon>Fungi</taxon>
        <taxon>Dikarya</taxon>
        <taxon>Ascomycota</taxon>
        <taxon>Pezizomycotina</taxon>
        <taxon>Dothideomycetes</taxon>
        <taxon>Dothideomycetes incertae sedis</taxon>
        <taxon>Eremomycetales</taxon>
        <taxon>Eremomycetaceae</taxon>
        <taxon>Eremomyces</taxon>
    </lineage>
</organism>
<dbReference type="AlphaFoldDB" id="A0A6G1G7R2"/>
<reference evidence="1 3" key="1">
    <citation type="submission" date="2020-01" db="EMBL/GenBank/DDBJ databases">
        <authorList>
            <consortium name="DOE Joint Genome Institute"/>
            <person name="Haridas S."/>
            <person name="Albert R."/>
            <person name="Binder M."/>
            <person name="Bloem J."/>
            <person name="Labutti K."/>
            <person name="Salamov A."/>
            <person name="Andreopoulos B."/>
            <person name="Baker S.E."/>
            <person name="Barry K."/>
            <person name="Bills G."/>
            <person name="Bluhm B.H."/>
            <person name="Cannon C."/>
            <person name="Castanera R."/>
            <person name="Culley D.E."/>
            <person name="Daum C."/>
            <person name="Ezra D."/>
            <person name="Gonzalez J.B."/>
            <person name="Henrissat B."/>
            <person name="Kuo A."/>
            <person name="Liang C."/>
            <person name="Lipzen A."/>
            <person name="Lutzoni F."/>
            <person name="Magnuson J."/>
            <person name="Mondo S."/>
            <person name="Nolan M."/>
            <person name="Ohm R."/>
            <person name="Pangilinan J."/>
            <person name="Park H.-J."/>
            <person name="Ramirez L."/>
            <person name="Alfaro M."/>
            <person name="Sun H."/>
            <person name="Tritt A."/>
            <person name="Yoshinaga Y."/>
            <person name="Zwiers L.-H."/>
            <person name="Turgeon B.G."/>
            <person name="Goodwin S.B."/>
            <person name="Spatafora J.W."/>
            <person name="Crous P.W."/>
            <person name="Grigoriev I.V."/>
        </authorList>
    </citation>
    <scope>NUCLEOTIDE SEQUENCE</scope>
    <source>
        <strain evidence="1 3">CBS 781.70</strain>
    </source>
</reference>
<name>A0A6G1G7R2_9PEZI</name>
<keyword evidence="2" id="KW-1185">Reference proteome</keyword>
<dbReference type="OrthoDB" id="5150140at2759"/>
<reference evidence="3" key="2">
    <citation type="submission" date="2020-04" db="EMBL/GenBank/DDBJ databases">
        <authorList>
            <consortium name="NCBI Genome Project"/>
        </authorList>
    </citation>
    <scope>NUCLEOTIDE SEQUENCE</scope>
    <source>
        <strain evidence="3">CBS 781.70</strain>
    </source>
</reference>
<evidence type="ECO:0000313" key="1">
    <source>
        <dbReference type="EMBL" id="KAF1814064.1"/>
    </source>
</evidence>
<gene>
    <name evidence="1 3" type="ORF">P152DRAFT_303268</name>
</gene>
<sequence>MVEARQTRCIDYYGVTFDHPVPEDDSDLEVLMIIIETVGDGREYANKYLPFIADPEKYAGKMVLVVPRCC</sequence>
<evidence type="ECO:0000313" key="3">
    <source>
        <dbReference type="RefSeq" id="XP_033535695.1"/>
    </source>
</evidence>
<accession>A0A6G1G7R2</accession>
<protein>
    <submittedName>
        <fullName evidence="1 3">Uncharacterized protein</fullName>
    </submittedName>
</protein>
<proteinExistence type="predicted"/>
<dbReference type="EMBL" id="ML975154">
    <property type="protein sequence ID" value="KAF1814064.1"/>
    <property type="molecule type" value="Genomic_DNA"/>
</dbReference>
<dbReference type="Proteomes" id="UP000504638">
    <property type="component" value="Unplaced"/>
</dbReference>
<evidence type="ECO:0000313" key="2">
    <source>
        <dbReference type="Proteomes" id="UP000504638"/>
    </source>
</evidence>
<reference evidence="3" key="3">
    <citation type="submission" date="2025-04" db="UniProtKB">
        <authorList>
            <consortium name="RefSeq"/>
        </authorList>
    </citation>
    <scope>IDENTIFICATION</scope>
    <source>
        <strain evidence="3">CBS 781.70</strain>
    </source>
</reference>
<dbReference type="GeneID" id="54415670"/>